<dbReference type="Proteomes" id="UP001589747">
    <property type="component" value="Unassembled WGS sequence"/>
</dbReference>
<dbReference type="EMBL" id="JBHMDO010000018">
    <property type="protein sequence ID" value="MFB9326447.1"/>
    <property type="molecule type" value="Genomic_DNA"/>
</dbReference>
<evidence type="ECO:0000256" key="1">
    <source>
        <dbReference type="ARBA" id="ARBA00004651"/>
    </source>
</evidence>
<protein>
    <submittedName>
        <fullName evidence="9">Carbohydrate ABC transporter permease</fullName>
    </submittedName>
</protein>
<feature type="transmembrane region" description="Helical" evidence="7">
    <location>
        <begin position="97"/>
        <end position="116"/>
    </location>
</feature>
<dbReference type="PANTHER" id="PTHR43227:SF3">
    <property type="entry name" value="BINDING-PROTEIN-DEPENDENT TRANSPORT SYSTEMS INNER MEMBRANE COMPONENT"/>
    <property type="match status" value="1"/>
</dbReference>
<evidence type="ECO:0000256" key="7">
    <source>
        <dbReference type="RuleBase" id="RU363032"/>
    </source>
</evidence>
<comment type="caution">
    <text evidence="9">The sequence shown here is derived from an EMBL/GenBank/DDBJ whole genome shotgun (WGS) entry which is preliminary data.</text>
</comment>
<proteinExistence type="inferred from homology"/>
<evidence type="ECO:0000256" key="2">
    <source>
        <dbReference type="ARBA" id="ARBA00022448"/>
    </source>
</evidence>
<feature type="transmembrane region" description="Helical" evidence="7">
    <location>
        <begin position="193"/>
        <end position="211"/>
    </location>
</feature>
<sequence length="309" mass="34214">MSKMRIRLPWKLRPDGRSLSMSEKKSWLGVLFVSPWFFGFVFLFAVPLIQSLLYSLNTLEVGLEGFDTTFAGLRFYDELFTEHATYTRLLVESLVDLGINIPSIVVFSLFAATLLNQKFRGRVLARAIFFLPVLLATNLITVEQSSDMAMVAQNVSGADGGGVLKSTELEALLLQSGFGSGITSYITGSVNRIYEIISHSGVQILIFLAGLQSVSPALYEAAKIEGTTGYEAFWKITFPMVSPLILTNLVYTVIDSYNYNKLSVLIGDTAFDALNFSLSAAMSWVYFAVTGLLLLVLVRLVSTKVFYYE</sequence>
<dbReference type="Pfam" id="PF00528">
    <property type="entry name" value="BPD_transp_1"/>
    <property type="match status" value="1"/>
</dbReference>
<evidence type="ECO:0000313" key="9">
    <source>
        <dbReference type="EMBL" id="MFB9326447.1"/>
    </source>
</evidence>
<evidence type="ECO:0000313" key="10">
    <source>
        <dbReference type="Proteomes" id="UP001589747"/>
    </source>
</evidence>
<dbReference type="PROSITE" id="PS50928">
    <property type="entry name" value="ABC_TM1"/>
    <property type="match status" value="1"/>
</dbReference>
<comment type="subcellular location">
    <subcellularLocation>
        <location evidence="1 7">Cell membrane</location>
        <topology evidence="1 7">Multi-pass membrane protein</topology>
    </subcellularLocation>
</comment>
<gene>
    <name evidence="9" type="ORF">ACFFSY_11035</name>
</gene>
<feature type="domain" description="ABC transmembrane type-1" evidence="8">
    <location>
        <begin position="90"/>
        <end position="305"/>
    </location>
</feature>
<keyword evidence="6 7" id="KW-0472">Membrane</keyword>
<name>A0ABV5KMI6_9BACL</name>
<keyword evidence="4 7" id="KW-0812">Transmembrane</keyword>
<feature type="transmembrane region" description="Helical" evidence="7">
    <location>
        <begin position="274"/>
        <end position="298"/>
    </location>
</feature>
<keyword evidence="5 7" id="KW-1133">Transmembrane helix</keyword>
<evidence type="ECO:0000256" key="5">
    <source>
        <dbReference type="ARBA" id="ARBA00022989"/>
    </source>
</evidence>
<organism evidence="9 10">
    <name type="scientific">Paenibacillus aurantiacus</name>
    <dbReference type="NCBI Taxonomy" id="1936118"/>
    <lineage>
        <taxon>Bacteria</taxon>
        <taxon>Bacillati</taxon>
        <taxon>Bacillota</taxon>
        <taxon>Bacilli</taxon>
        <taxon>Bacillales</taxon>
        <taxon>Paenibacillaceae</taxon>
        <taxon>Paenibacillus</taxon>
    </lineage>
</organism>
<dbReference type="CDD" id="cd06261">
    <property type="entry name" value="TM_PBP2"/>
    <property type="match status" value="1"/>
</dbReference>
<evidence type="ECO:0000256" key="4">
    <source>
        <dbReference type="ARBA" id="ARBA00022692"/>
    </source>
</evidence>
<comment type="similarity">
    <text evidence="7">Belongs to the binding-protein-dependent transport system permease family.</text>
</comment>
<feature type="transmembrane region" description="Helical" evidence="7">
    <location>
        <begin position="232"/>
        <end position="254"/>
    </location>
</feature>
<feature type="transmembrane region" description="Helical" evidence="7">
    <location>
        <begin position="27"/>
        <end position="49"/>
    </location>
</feature>
<dbReference type="InterPro" id="IPR035906">
    <property type="entry name" value="MetI-like_sf"/>
</dbReference>
<dbReference type="InterPro" id="IPR000515">
    <property type="entry name" value="MetI-like"/>
</dbReference>
<evidence type="ECO:0000259" key="8">
    <source>
        <dbReference type="PROSITE" id="PS50928"/>
    </source>
</evidence>
<dbReference type="SUPFAM" id="SSF161098">
    <property type="entry name" value="MetI-like"/>
    <property type="match status" value="1"/>
</dbReference>
<dbReference type="RefSeq" id="WP_377493758.1">
    <property type="nucleotide sequence ID" value="NZ_JBHMDO010000018.1"/>
</dbReference>
<evidence type="ECO:0000256" key="3">
    <source>
        <dbReference type="ARBA" id="ARBA00022475"/>
    </source>
</evidence>
<dbReference type="PANTHER" id="PTHR43227">
    <property type="entry name" value="BLL4140 PROTEIN"/>
    <property type="match status" value="1"/>
</dbReference>
<dbReference type="InterPro" id="IPR050809">
    <property type="entry name" value="UgpAE/MalFG_permease"/>
</dbReference>
<evidence type="ECO:0000256" key="6">
    <source>
        <dbReference type="ARBA" id="ARBA00023136"/>
    </source>
</evidence>
<dbReference type="Gene3D" id="1.10.3720.10">
    <property type="entry name" value="MetI-like"/>
    <property type="match status" value="1"/>
</dbReference>
<keyword evidence="2 7" id="KW-0813">Transport</keyword>
<keyword evidence="3" id="KW-1003">Cell membrane</keyword>
<reference evidence="9 10" key="1">
    <citation type="submission" date="2024-09" db="EMBL/GenBank/DDBJ databases">
        <authorList>
            <person name="Sun Q."/>
            <person name="Mori K."/>
        </authorList>
    </citation>
    <scope>NUCLEOTIDE SEQUENCE [LARGE SCALE GENOMIC DNA]</scope>
    <source>
        <strain evidence="9 10">TISTR 2452</strain>
    </source>
</reference>
<keyword evidence="10" id="KW-1185">Reference proteome</keyword>
<feature type="transmembrane region" description="Helical" evidence="7">
    <location>
        <begin position="123"/>
        <end position="142"/>
    </location>
</feature>
<accession>A0ABV5KMI6</accession>